<evidence type="ECO:0000313" key="1">
    <source>
        <dbReference type="EMBL" id="GAA3721820.1"/>
    </source>
</evidence>
<evidence type="ECO:0000313" key="2">
    <source>
        <dbReference type="Proteomes" id="UP001500523"/>
    </source>
</evidence>
<keyword evidence="2" id="KW-1185">Reference proteome</keyword>
<sequence>MANKAAGLPIQQDPKLMIQEITQNTVRETIANMAAAPATGDYADDCATGRRLADALCQAMNEQQFPGTLGAVIREMVTGGTFTSVHVGLFNRIAERAMIA</sequence>
<reference evidence="2" key="1">
    <citation type="journal article" date="2019" name="Int. J. Syst. Evol. Microbiol.">
        <title>The Global Catalogue of Microorganisms (GCM) 10K type strain sequencing project: providing services to taxonomists for standard genome sequencing and annotation.</title>
        <authorList>
            <consortium name="The Broad Institute Genomics Platform"/>
            <consortium name="The Broad Institute Genome Sequencing Center for Infectious Disease"/>
            <person name="Wu L."/>
            <person name="Ma J."/>
        </authorList>
    </citation>
    <scope>NUCLEOTIDE SEQUENCE [LARGE SCALE GENOMIC DNA]</scope>
    <source>
        <strain evidence="2">JCM 17498</strain>
    </source>
</reference>
<protein>
    <submittedName>
        <fullName evidence="1">Uncharacterized protein</fullName>
    </submittedName>
</protein>
<proteinExistence type="predicted"/>
<organism evidence="1 2">
    <name type="scientific">Sphingomonas cynarae</name>
    <dbReference type="NCBI Taxonomy" id="930197"/>
    <lineage>
        <taxon>Bacteria</taxon>
        <taxon>Pseudomonadati</taxon>
        <taxon>Pseudomonadota</taxon>
        <taxon>Alphaproteobacteria</taxon>
        <taxon>Sphingomonadales</taxon>
        <taxon>Sphingomonadaceae</taxon>
        <taxon>Sphingomonas</taxon>
    </lineage>
</organism>
<gene>
    <name evidence="1" type="ORF">GCM10022268_32540</name>
</gene>
<name>A0ABP7ENL7_9SPHN</name>
<comment type="caution">
    <text evidence="1">The sequence shown here is derived from an EMBL/GenBank/DDBJ whole genome shotgun (WGS) entry which is preliminary data.</text>
</comment>
<accession>A0ABP7ENL7</accession>
<dbReference type="Proteomes" id="UP001500523">
    <property type="component" value="Unassembled WGS sequence"/>
</dbReference>
<dbReference type="EMBL" id="BAABBF010000010">
    <property type="protein sequence ID" value="GAA3721820.1"/>
    <property type="molecule type" value="Genomic_DNA"/>
</dbReference>